<protein>
    <recommendedName>
        <fullName evidence="3">Endonuclease/exonuclease/phosphatase domain-containing protein</fullName>
    </recommendedName>
</protein>
<evidence type="ECO:0000313" key="2">
    <source>
        <dbReference type="Proteomes" id="UP001295444"/>
    </source>
</evidence>
<reference evidence="1" key="1">
    <citation type="submission" date="2022-03" db="EMBL/GenBank/DDBJ databases">
        <authorList>
            <person name="Alioto T."/>
            <person name="Alioto T."/>
            <person name="Gomez Garrido J."/>
        </authorList>
    </citation>
    <scope>NUCLEOTIDE SEQUENCE</scope>
</reference>
<name>A0AAD1W2Z5_PELCU</name>
<evidence type="ECO:0008006" key="3">
    <source>
        <dbReference type="Google" id="ProtNLM"/>
    </source>
</evidence>
<dbReference type="Proteomes" id="UP001295444">
    <property type="component" value="Chromosome 04"/>
</dbReference>
<dbReference type="SUPFAM" id="SSF56219">
    <property type="entry name" value="DNase I-like"/>
    <property type="match status" value="1"/>
</dbReference>
<feature type="non-terminal residue" evidence="1">
    <location>
        <position position="116"/>
    </location>
</feature>
<dbReference type="EMBL" id="OW240915">
    <property type="protein sequence ID" value="CAH2282664.1"/>
    <property type="molecule type" value="Genomic_DNA"/>
</dbReference>
<sequence length="116" mass="13227">TSILIHKDVAFIEQGKLVDPQGRFIILTGLFNNAQYTLVSTYFPNTGAEVFLRRLMQKIEQHKLGGLILCGDFNFITSPEEDTTAVPQGVRRRQMVSTCKQLNAKLTLHNLYDSWR</sequence>
<keyword evidence="2" id="KW-1185">Reference proteome</keyword>
<dbReference type="InterPro" id="IPR036691">
    <property type="entry name" value="Endo/exonu/phosph_ase_sf"/>
</dbReference>
<feature type="non-terminal residue" evidence="1">
    <location>
        <position position="1"/>
    </location>
</feature>
<dbReference type="AlphaFoldDB" id="A0AAD1W2Z5"/>
<organism evidence="1 2">
    <name type="scientific">Pelobates cultripes</name>
    <name type="common">Western spadefoot toad</name>
    <dbReference type="NCBI Taxonomy" id="61616"/>
    <lineage>
        <taxon>Eukaryota</taxon>
        <taxon>Metazoa</taxon>
        <taxon>Chordata</taxon>
        <taxon>Craniata</taxon>
        <taxon>Vertebrata</taxon>
        <taxon>Euteleostomi</taxon>
        <taxon>Amphibia</taxon>
        <taxon>Batrachia</taxon>
        <taxon>Anura</taxon>
        <taxon>Pelobatoidea</taxon>
        <taxon>Pelobatidae</taxon>
        <taxon>Pelobates</taxon>
    </lineage>
</organism>
<gene>
    <name evidence="1" type="ORF">PECUL_23A047088</name>
</gene>
<dbReference type="Gene3D" id="3.60.10.10">
    <property type="entry name" value="Endonuclease/exonuclease/phosphatase"/>
    <property type="match status" value="1"/>
</dbReference>
<proteinExistence type="predicted"/>
<evidence type="ECO:0000313" key="1">
    <source>
        <dbReference type="EMBL" id="CAH2282664.1"/>
    </source>
</evidence>
<accession>A0AAD1W2Z5</accession>